<dbReference type="SUPFAM" id="SSF46609">
    <property type="entry name" value="Fe,Mn superoxide dismutase (SOD), N-terminal domain"/>
    <property type="match status" value="1"/>
</dbReference>
<evidence type="ECO:0000256" key="5">
    <source>
        <dbReference type="ARBA" id="ARBA00023004"/>
    </source>
</evidence>
<feature type="binding site" evidence="6">
    <location>
        <position position="78"/>
    </location>
    <ligand>
        <name>Mn(2+)</name>
        <dbReference type="ChEBI" id="CHEBI:29035"/>
    </ligand>
</feature>
<evidence type="ECO:0000313" key="11">
    <source>
        <dbReference type="Proteomes" id="UP000229972"/>
    </source>
</evidence>
<accession>A0A2H0V9B5</accession>
<evidence type="ECO:0000256" key="7">
    <source>
        <dbReference type="RuleBase" id="RU000414"/>
    </source>
</evidence>
<comment type="catalytic activity">
    <reaction evidence="7">
        <text>2 superoxide + 2 H(+) = H2O2 + O2</text>
        <dbReference type="Rhea" id="RHEA:20696"/>
        <dbReference type="ChEBI" id="CHEBI:15378"/>
        <dbReference type="ChEBI" id="CHEBI:15379"/>
        <dbReference type="ChEBI" id="CHEBI:16240"/>
        <dbReference type="ChEBI" id="CHEBI:18421"/>
        <dbReference type="EC" id="1.15.1.1"/>
    </reaction>
</comment>
<dbReference type="EMBL" id="PFAL01000012">
    <property type="protein sequence ID" value="PIR95697.1"/>
    <property type="molecule type" value="Genomic_DNA"/>
</dbReference>
<dbReference type="EC" id="1.15.1.1" evidence="2 7"/>
<dbReference type="FunFam" id="1.10.287.990:FF:000002">
    <property type="entry name" value="Superoxide dismutase"/>
    <property type="match status" value="1"/>
</dbReference>
<evidence type="ECO:0000313" key="10">
    <source>
        <dbReference type="EMBL" id="PIR95697.1"/>
    </source>
</evidence>
<keyword evidence="4 7" id="KW-0560">Oxidoreductase</keyword>
<protein>
    <recommendedName>
        <fullName evidence="2 7">Superoxide dismutase</fullName>
        <ecNumber evidence="2 7">1.15.1.1</ecNumber>
    </recommendedName>
</protein>
<evidence type="ECO:0000259" key="9">
    <source>
        <dbReference type="Pfam" id="PF02777"/>
    </source>
</evidence>
<sequence>MFTLMSLPFDQTALEPHISSRTIEFHYGKHHQAYVDNLNKLVAGTELETETLENIITKTAGKPEQAAIFNNAAQTFNHNIFWSCLKPTVTPMTPSAEVLEMINTSFGSLDEFFVELKKVALKQFGSGWAWLVTDGSKLQVMKTANGDNPLTHNLKPLFALDIWEHSYYLDYQNKRADFVDAVLANLINWDYIHQNL</sequence>
<dbReference type="InterPro" id="IPR001189">
    <property type="entry name" value="Mn/Fe_SOD"/>
</dbReference>
<evidence type="ECO:0000256" key="2">
    <source>
        <dbReference type="ARBA" id="ARBA00012682"/>
    </source>
</evidence>
<dbReference type="Gene3D" id="1.10.287.990">
    <property type="entry name" value="Fe,Mn superoxide dismutase (SOD) domain"/>
    <property type="match status" value="1"/>
</dbReference>
<dbReference type="InterPro" id="IPR019833">
    <property type="entry name" value="Mn/Fe_SOD_BS"/>
</dbReference>
<dbReference type="SUPFAM" id="SSF54719">
    <property type="entry name" value="Fe,Mn superoxide dismutase (SOD), C-terminal domain"/>
    <property type="match status" value="1"/>
</dbReference>
<comment type="function">
    <text evidence="7">Destroys radicals which are normally produced within the cells and which are toxic to biological systems.</text>
</comment>
<keyword evidence="3 6" id="KW-0479">Metal-binding</keyword>
<dbReference type="InterPro" id="IPR036314">
    <property type="entry name" value="SOD_C_sf"/>
</dbReference>
<keyword evidence="5" id="KW-0408">Iron</keyword>
<feature type="binding site" evidence="6">
    <location>
        <position position="161"/>
    </location>
    <ligand>
        <name>Mn(2+)</name>
        <dbReference type="ChEBI" id="CHEBI:29035"/>
    </ligand>
</feature>
<dbReference type="GO" id="GO:0046872">
    <property type="term" value="F:metal ion binding"/>
    <property type="evidence" value="ECO:0007669"/>
    <property type="project" value="UniProtKB-KW"/>
</dbReference>
<organism evidence="10 11">
    <name type="scientific">Candidatus Falkowbacteria bacterium CG10_big_fil_rev_8_21_14_0_10_37_18</name>
    <dbReference type="NCBI Taxonomy" id="1974562"/>
    <lineage>
        <taxon>Bacteria</taxon>
        <taxon>Candidatus Falkowiibacteriota</taxon>
    </lineage>
</organism>
<dbReference type="InterPro" id="IPR019832">
    <property type="entry name" value="Mn/Fe_SOD_C"/>
</dbReference>
<dbReference type="InterPro" id="IPR036324">
    <property type="entry name" value="Mn/Fe_SOD_N_sf"/>
</dbReference>
<proteinExistence type="inferred from homology"/>
<dbReference type="Pfam" id="PF02777">
    <property type="entry name" value="Sod_Fe_C"/>
    <property type="match status" value="1"/>
</dbReference>
<evidence type="ECO:0000256" key="4">
    <source>
        <dbReference type="ARBA" id="ARBA00023002"/>
    </source>
</evidence>
<reference evidence="11" key="1">
    <citation type="submission" date="2017-09" db="EMBL/GenBank/DDBJ databases">
        <title>Depth-based differentiation of microbial function through sediment-hosted aquifers and enrichment of novel symbionts in the deep terrestrial subsurface.</title>
        <authorList>
            <person name="Probst A.J."/>
            <person name="Ladd B."/>
            <person name="Jarett J.K."/>
            <person name="Geller-Mcgrath D.E."/>
            <person name="Sieber C.M.K."/>
            <person name="Emerson J.B."/>
            <person name="Anantharaman K."/>
            <person name="Thomas B.C."/>
            <person name="Malmstrom R."/>
            <person name="Stieglmeier M."/>
            <person name="Klingl A."/>
            <person name="Woyke T."/>
            <person name="Ryan C.M."/>
            <person name="Banfield J.F."/>
        </authorList>
    </citation>
    <scope>NUCLEOTIDE SEQUENCE [LARGE SCALE GENOMIC DNA]</scope>
</reference>
<dbReference type="Gene3D" id="3.55.40.20">
    <property type="entry name" value="Iron/manganese superoxide dismutase, C-terminal domain"/>
    <property type="match status" value="1"/>
</dbReference>
<feature type="binding site" evidence="6">
    <location>
        <position position="26"/>
    </location>
    <ligand>
        <name>Mn(2+)</name>
        <dbReference type="ChEBI" id="CHEBI:29035"/>
    </ligand>
</feature>
<evidence type="ECO:0000256" key="1">
    <source>
        <dbReference type="ARBA" id="ARBA00008714"/>
    </source>
</evidence>
<dbReference type="PRINTS" id="PR01703">
    <property type="entry name" value="MNSODISMTASE"/>
</dbReference>
<evidence type="ECO:0000256" key="3">
    <source>
        <dbReference type="ARBA" id="ARBA00022723"/>
    </source>
</evidence>
<evidence type="ECO:0000259" key="8">
    <source>
        <dbReference type="Pfam" id="PF00081"/>
    </source>
</evidence>
<dbReference type="Pfam" id="PF00081">
    <property type="entry name" value="Sod_Fe_N"/>
    <property type="match status" value="1"/>
</dbReference>
<dbReference type="AlphaFoldDB" id="A0A2H0V9B5"/>
<dbReference type="PIRSF" id="PIRSF000349">
    <property type="entry name" value="SODismutase"/>
    <property type="match status" value="1"/>
</dbReference>
<gene>
    <name evidence="10" type="ORF">COT93_01045</name>
</gene>
<name>A0A2H0V9B5_9BACT</name>
<dbReference type="InterPro" id="IPR019831">
    <property type="entry name" value="Mn/Fe_SOD_N"/>
</dbReference>
<dbReference type="Proteomes" id="UP000229972">
    <property type="component" value="Unassembled WGS sequence"/>
</dbReference>
<feature type="domain" description="Manganese/iron superoxide dismutase C-terminal" evidence="9">
    <location>
        <begin position="95"/>
        <end position="194"/>
    </location>
</feature>
<dbReference type="PANTHER" id="PTHR42769:SF3">
    <property type="entry name" value="SUPEROXIDE DISMUTASE [FE] 2, CHLOROPLASTIC"/>
    <property type="match status" value="1"/>
</dbReference>
<dbReference type="PROSITE" id="PS00088">
    <property type="entry name" value="SOD_MN"/>
    <property type="match status" value="1"/>
</dbReference>
<feature type="domain" description="Manganese/iron superoxide dismutase N-terminal" evidence="8">
    <location>
        <begin position="2"/>
        <end position="85"/>
    </location>
</feature>
<comment type="similarity">
    <text evidence="1 7">Belongs to the iron/manganese superoxide dismutase family.</text>
</comment>
<comment type="caution">
    <text evidence="10">The sequence shown here is derived from an EMBL/GenBank/DDBJ whole genome shotgun (WGS) entry which is preliminary data.</text>
</comment>
<evidence type="ECO:0000256" key="6">
    <source>
        <dbReference type="PIRSR" id="PIRSR000349-1"/>
    </source>
</evidence>
<dbReference type="GO" id="GO:0004784">
    <property type="term" value="F:superoxide dismutase activity"/>
    <property type="evidence" value="ECO:0007669"/>
    <property type="project" value="UniProtKB-EC"/>
</dbReference>
<dbReference type="PANTHER" id="PTHR42769">
    <property type="entry name" value="SUPEROXIDE DISMUTASE"/>
    <property type="match status" value="1"/>
</dbReference>
<feature type="binding site" evidence="6">
    <location>
        <position position="165"/>
    </location>
    <ligand>
        <name>Mn(2+)</name>
        <dbReference type="ChEBI" id="CHEBI:29035"/>
    </ligand>
</feature>